<evidence type="ECO:0000313" key="2">
    <source>
        <dbReference type="EMBL" id="GLT16927.1"/>
    </source>
</evidence>
<gene>
    <name evidence="2" type="ORF">GCM10007938_07040</name>
</gene>
<proteinExistence type="predicted"/>
<dbReference type="Pfam" id="PF10881">
    <property type="entry name" value="DUF2726"/>
    <property type="match status" value="1"/>
</dbReference>
<evidence type="ECO:0000313" key="3">
    <source>
        <dbReference type="Proteomes" id="UP001157138"/>
    </source>
</evidence>
<dbReference type="EMBL" id="BSPW01000015">
    <property type="protein sequence ID" value="GLT16927.1"/>
    <property type="molecule type" value="Genomic_DNA"/>
</dbReference>
<dbReference type="Proteomes" id="UP001157138">
    <property type="component" value="Unassembled WGS sequence"/>
</dbReference>
<accession>A0ABQ6EUR9</accession>
<dbReference type="InterPro" id="IPR024402">
    <property type="entry name" value="DUF2726"/>
</dbReference>
<comment type="caution">
    <text evidence="2">The sequence shown here is derived from an EMBL/GenBank/DDBJ whole genome shotgun (WGS) entry which is preliminary data.</text>
</comment>
<evidence type="ECO:0000259" key="1">
    <source>
        <dbReference type="Pfam" id="PF10881"/>
    </source>
</evidence>
<sequence length="175" mass="20437">MFLLVLIILFAALIFAISLFTRSNQASLHDQQMAPTPVYQYDVRTSLANPEELKFYRALKHAVKGKYEVFIKVKAIDVMVPREGIYNSNERQRAYNKLSRQYIDFVLCDPLSLEVHTLIQFKKRDLEKGRYLERAAETAGLKVKWFAIAESYDLYEIERALCEDRIAEESLYTIN</sequence>
<protein>
    <recommendedName>
        <fullName evidence="1">DUF2726 domain-containing protein</fullName>
    </recommendedName>
</protein>
<dbReference type="RefSeq" id="WP_284190853.1">
    <property type="nucleotide sequence ID" value="NZ_BSPW01000015.1"/>
</dbReference>
<name>A0ABQ6EUR9_9VIBR</name>
<feature type="domain" description="DUF2726" evidence="1">
    <location>
        <begin position="46"/>
        <end position="161"/>
    </location>
</feature>
<keyword evidence="3" id="KW-1185">Reference proteome</keyword>
<reference evidence="3" key="1">
    <citation type="journal article" date="2019" name="Int. J. Syst. Evol. Microbiol.">
        <title>The Global Catalogue of Microorganisms (GCM) 10K type strain sequencing project: providing services to taxonomists for standard genome sequencing and annotation.</title>
        <authorList>
            <consortium name="The Broad Institute Genomics Platform"/>
            <consortium name="The Broad Institute Genome Sequencing Center for Infectious Disease"/>
            <person name="Wu L."/>
            <person name="Ma J."/>
        </authorList>
    </citation>
    <scope>NUCLEOTIDE SEQUENCE [LARGE SCALE GENOMIC DNA]</scope>
    <source>
        <strain evidence="3">NBRC 108723</strain>
    </source>
</reference>
<organism evidence="2 3">
    <name type="scientific">Vibrio zhanjiangensis</name>
    <dbReference type="NCBI Taxonomy" id="1046128"/>
    <lineage>
        <taxon>Bacteria</taxon>
        <taxon>Pseudomonadati</taxon>
        <taxon>Pseudomonadota</taxon>
        <taxon>Gammaproteobacteria</taxon>
        <taxon>Vibrionales</taxon>
        <taxon>Vibrionaceae</taxon>
        <taxon>Vibrio</taxon>
    </lineage>
</organism>